<accession>I0K831</accession>
<gene>
    <name evidence="2" type="ORF">FAES_2275</name>
</gene>
<name>I0K831_9BACT</name>
<organism evidence="2 3">
    <name type="scientific">Fibrella aestuarina BUZ 2</name>
    <dbReference type="NCBI Taxonomy" id="1166018"/>
    <lineage>
        <taxon>Bacteria</taxon>
        <taxon>Pseudomonadati</taxon>
        <taxon>Bacteroidota</taxon>
        <taxon>Cytophagia</taxon>
        <taxon>Cytophagales</taxon>
        <taxon>Spirosomataceae</taxon>
        <taxon>Fibrella</taxon>
    </lineage>
</organism>
<protein>
    <submittedName>
        <fullName evidence="2">Uncharacterized protein</fullName>
    </submittedName>
</protein>
<proteinExistence type="predicted"/>
<evidence type="ECO:0000313" key="3">
    <source>
        <dbReference type="Proteomes" id="UP000011058"/>
    </source>
</evidence>
<dbReference type="HOGENOM" id="CLU_1313869_0_0_10"/>
<keyword evidence="1" id="KW-0812">Transmembrane</keyword>
<feature type="transmembrane region" description="Helical" evidence="1">
    <location>
        <begin position="16"/>
        <end position="38"/>
    </location>
</feature>
<evidence type="ECO:0000313" key="2">
    <source>
        <dbReference type="EMBL" id="CCH00284.1"/>
    </source>
</evidence>
<evidence type="ECO:0000256" key="1">
    <source>
        <dbReference type="SAM" id="Phobius"/>
    </source>
</evidence>
<dbReference type="KEGG" id="fae:FAES_2275"/>
<reference evidence="2 3" key="1">
    <citation type="journal article" date="2012" name="J. Bacteriol.">
        <title>Genome Sequence of Fibrella aestuarina BUZ 2T, a Filamentous Marine Bacterium.</title>
        <authorList>
            <person name="Filippini M."/>
            <person name="Qi W."/>
            <person name="Blom J."/>
            <person name="Goesmann A."/>
            <person name="Smits T.H."/>
            <person name="Bagheri H.C."/>
        </authorList>
    </citation>
    <scope>NUCLEOTIDE SEQUENCE [LARGE SCALE GENOMIC DNA]</scope>
    <source>
        <strain evidence="3">BUZ 2T</strain>
    </source>
</reference>
<dbReference type="Proteomes" id="UP000011058">
    <property type="component" value="Chromosome"/>
</dbReference>
<dbReference type="AlphaFoldDB" id="I0K831"/>
<keyword evidence="1" id="KW-0472">Membrane</keyword>
<dbReference type="EMBL" id="HE796683">
    <property type="protein sequence ID" value="CCH00284.1"/>
    <property type="molecule type" value="Genomic_DNA"/>
</dbReference>
<dbReference type="STRING" id="1166018.FAES_2275"/>
<sequence length="209" mass="23795">MWPSQTASLPECLMKWLLYLPAASICLMLGLICLLLLMMVRPLIVDWMGVRNHKNQLVNMANLNLVDKHLLTVATAKALKEKGLRLSTHFSWFVIDEHDLTHPALVRTSTLTERDFPCYPASSFSEIWELLPWKLEINGEMCGLHLQGMNMFGQYVAQYYYYPKMKSRLEGQITAATAVEAAGTLLLRLLEEGLVTADQINQVQDKLKQ</sequence>
<keyword evidence="3" id="KW-1185">Reference proteome</keyword>
<keyword evidence="1" id="KW-1133">Transmembrane helix</keyword>